<dbReference type="SUPFAM" id="SSF51445">
    <property type="entry name" value="(Trans)glycosidases"/>
    <property type="match status" value="1"/>
</dbReference>
<dbReference type="PANTHER" id="PTHR10357:SF210">
    <property type="entry name" value="MALTODEXTRIN GLUCOSIDASE"/>
    <property type="match status" value="1"/>
</dbReference>
<dbReference type="EMBL" id="CP002158">
    <property type="protein sequence ID" value="ADL27045.1"/>
    <property type="molecule type" value="Genomic_DNA"/>
</dbReference>
<dbReference type="PANTHER" id="PTHR10357">
    <property type="entry name" value="ALPHA-AMYLASE FAMILY MEMBER"/>
    <property type="match status" value="1"/>
</dbReference>
<evidence type="ECO:0000256" key="1">
    <source>
        <dbReference type="ARBA" id="ARBA00022801"/>
    </source>
</evidence>
<gene>
    <name evidence="4" type="ordered locus">Fisuc_0859</name>
    <name evidence="5" type="ordered locus">FSU_1303</name>
</gene>
<reference evidence="5" key="3">
    <citation type="submission" date="2010-08" db="EMBL/GenBank/DDBJ databases">
        <authorList>
            <person name="Durkin A.S."/>
            <person name="Nelson K.E."/>
            <person name="Morrison M."/>
            <person name="Forsberg C.W."/>
            <person name="Wilson D.B."/>
            <person name="Russell J.B."/>
            <person name="Cann I.K.O."/>
            <person name="Mackie R.I."/>
            <person name="White B.A."/>
        </authorList>
    </citation>
    <scope>NUCLEOTIDE SEQUENCE</scope>
    <source>
        <strain evidence="5">S85</strain>
    </source>
</reference>
<organism evidence="5 6">
    <name type="scientific">Fibrobacter succinogenes (strain ATCC 19169 / S85)</name>
    <dbReference type="NCBI Taxonomy" id="59374"/>
    <lineage>
        <taxon>Bacteria</taxon>
        <taxon>Pseudomonadati</taxon>
        <taxon>Fibrobacterota</taxon>
        <taxon>Fibrobacteria</taxon>
        <taxon>Fibrobacterales</taxon>
        <taxon>Fibrobacteraceae</taxon>
        <taxon>Fibrobacter</taxon>
    </lineage>
</organism>
<evidence type="ECO:0000313" key="4">
    <source>
        <dbReference type="EMBL" id="ACX74468.1"/>
    </source>
</evidence>
<dbReference type="EMBL" id="CP001792">
    <property type="protein sequence ID" value="ACX74468.1"/>
    <property type="molecule type" value="Genomic_DNA"/>
</dbReference>
<dbReference type="Pfam" id="PF00128">
    <property type="entry name" value="Alpha-amylase"/>
    <property type="match status" value="1"/>
</dbReference>
<evidence type="ECO:0000313" key="7">
    <source>
        <dbReference type="Proteomes" id="UP000001497"/>
    </source>
</evidence>
<dbReference type="OrthoDB" id="9805159at2"/>
<dbReference type="CAZy" id="GH13">
    <property type="family name" value="Glycoside Hydrolase Family 13"/>
</dbReference>
<proteinExistence type="predicted"/>
<dbReference type="GO" id="GO:0005975">
    <property type="term" value="P:carbohydrate metabolic process"/>
    <property type="evidence" value="ECO:0007669"/>
    <property type="project" value="InterPro"/>
</dbReference>
<dbReference type="AlphaFoldDB" id="C9RNM2"/>
<evidence type="ECO:0000313" key="6">
    <source>
        <dbReference type="Proteomes" id="UP000000517"/>
    </source>
</evidence>
<feature type="domain" description="Glycosyl hydrolase family 13 catalytic" evidence="3">
    <location>
        <begin position="14"/>
        <end position="372"/>
    </location>
</feature>
<evidence type="ECO:0000313" key="5">
    <source>
        <dbReference type="EMBL" id="ADL27045.1"/>
    </source>
</evidence>
<dbReference type="Proteomes" id="UP000001497">
    <property type="component" value="Chromosome"/>
</dbReference>
<dbReference type="GO" id="GO:0016798">
    <property type="term" value="F:hydrolase activity, acting on glycosyl bonds"/>
    <property type="evidence" value="ECO:0007669"/>
    <property type="project" value="UniProtKB-KW"/>
</dbReference>
<dbReference type="RefSeq" id="WP_014545609.1">
    <property type="nucleotide sequence ID" value="NC_013410.1"/>
</dbReference>
<dbReference type="KEGG" id="fsu:Fisuc_0859"/>
<dbReference type="InterPro" id="IPR017853">
    <property type="entry name" value="GH"/>
</dbReference>
<dbReference type="CDD" id="cd11338">
    <property type="entry name" value="AmyAc_CMD"/>
    <property type="match status" value="1"/>
</dbReference>
<dbReference type="Proteomes" id="UP000000517">
    <property type="component" value="Chromosome"/>
</dbReference>
<keyword evidence="2" id="KW-0326">Glycosidase</keyword>
<dbReference type="SMART" id="SM00642">
    <property type="entry name" value="Aamy"/>
    <property type="match status" value="1"/>
</dbReference>
<dbReference type="eggNOG" id="COG0366">
    <property type="taxonomic scope" value="Bacteria"/>
</dbReference>
<keyword evidence="7" id="KW-1185">Reference proteome</keyword>
<sequence length="419" mass="48282">MTFPNWTKDAVFYQIFPDRFCRSAKYKAVGKFVDWDSLPTRENMFGGNLAGISEKLEYIASLGVNAIYLCPIFKSNSNHRYHTVDYFEIDPVLGTLKDFDKLVKKAHKLGLRVILDGVFNHCSRGFFQFNSLMELGKNSPYVDWFHVHGWPLHAYSGKPNYDCWWGYPALPKFNTDNPDVRDYLFSVGEYWMKRGIDGWRLDVPNEIDDDSFWQEFRRRIKAINPEAYIVGEIWDEPSRWLQGDQFDGVMNYPLRKAVLAYLFDEKSIALAEFARRLQDAFPDGRFGVPMNLLGSHDTIRLASLPCSNLQRVKLALALLFFLPGAPCIYYGEEIGMLGGKDPDNRRAFPWDKFPEMQKAPVYDYLKGLIALRNKERVLRDGSLKIAYSSGRLEIVRTLGKKKLTLAVSPATPDPTFEIK</sequence>
<dbReference type="InterPro" id="IPR006047">
    <property type="entry name" value="GH13_cat_dom"/>
</dbReference>
<dbReference type="Gene3D" id="3.20.20.80">
    <property type="entry name" value="Glycosidases"/>
    <property type="match status" value="1"/>
</dbReference>
<protein>
    <submittedName>
        <fullName evidence="4">Alpha amylase catalytic region</fullName>
    </submittedName>
    <submittedName>
        <fullName evidence="5">Glycosyl hydrolase, family 13</fullName>
    </submittedName>
</protein>
<name>C9RNM2_FIBSS</name>
<dbReference type="HOGENOM" id="CLU_006462_6_3_0"/>
<evidence type="ECO:0000256" key="2">
    <source>
        <dbReference type="ARBA" id="ARBA00023295"/>
    </source>
</evidence>
<reference evidence="6" key="2">
    <citation type="submission" date="2010-08" db="EMBL/GenBank/DDBJ databases">
        <title>Complete sequence of Fibrobacter succinogenes subsp. succinogenes S85.</title>
        <authorList>
            <person name="Durkin A.S."/>
            <person name="Nelson K.E."/>
            <person name="Morrison M."/>
            <person name="Forsberg C.W."/>
            <person name="Wilson D.B."/>
            <person name="Russell J.B."/>
            <person name="Cann I.K.O."/>
            <person name="Mackie R.I."/>
            <person name="White B.A."/>
        </authorList>
    </citation>
    <scope>NUCLEOTIDE SEQUENCE [LARGE SCALE GENOMIC DNA]</scope>
    <source>
        <strain evidence="6">ATCC 19169 / S85</strain>
    </source>
</reference>
<evidence type="ECO:0000259" key="3">
    <source>
        <dbReference type="SMART" id="SM00642"/>
    </source>
</evidence>
<dbReference type="PATRIC" id="fig|59374.8.peg.1259"/>
<accession>C9RNM2</accession>
<dbReference type="KEGG" id="fsc:FSU_1303"/>
<keyword evidence="1 5" id="KW-0378">Hydrolase</keyword>
<reference evidence="4 7" key="1">
    <citation type="submission" date="2009-10" db="EMBL/GenBank/DDBJ databases">
        <title>Complete sequence of Fibrobacter succinogenes subsp. succinogenes S85.</title>
        <authorList>
            <consortium name="US DOE Joint Genome Institute"/>
            <person name="Lucas S."/>
            <person name="Copeland A."/>
            <person name="Lapidus A."/>
            <person name="Glavina del Rio T."/>
            <person name="Tice H."/>
            <person name="Bruce D."/>
            <person name="Goodwin L."/>
            <person name="Pitluck S."/>
            <person name="Chertkov O."/>
            <person name="Detter J.C."/>
            <person name="Han C."/>
            <person name="Tapia R."/>
            <person name="Larimer F."/>
            <person name="Land M."/>
            <person name="Hauser L."/>
            <person name="Kyrpides N."/>
            <person name="Mikhailova N."/>
            <person name="Weimer P.J."/>
            <person name="Stevenson D.M."/>
            <person name="Boyum J."/>
            <person name="Brumm P.I."/>
            <person name="Mead D."/>
        </authorList>
    </citation>
    <scope>NUCLEOTIDE SEQUENCE [LARGE SCALE GENOMIC DNA]</scope>
    <source>
        <strain evidence="7">ATCC 19169 / S85</strain>
        <strain evidence="4">S85</strain>
    </source>
</reference>
<dbReference type="STRING" id="59374.FSU_1303"/>